<dbReference type="EMBL" id="CVRI01000021">
    <property type="protein sequence ID" value="CRK91614.1"/>
    <property type="molecule type" value="Genomic_DNA"/>
</dbReference>
<accession>A0A1J1HYJ9</accession>
<reference evidence="1 2" key="1">
    <citation type="submission" date="2015-04" db="EMBL/GenBank/DDBJ databases">
        <authorList>
            <person name="Syromyatnikov M.Y."/>
            <person name="Popov V.N."/>
        </authorList>
    </citation>
    <scope>NUCLEOTIDE SEQUENCE [LARGE SCALE GENOMIC DNA]</scope>
</reference>
<dbReference type="AlphaFoldDB" id="A0A1J1HYJ9"/>
<proteinExistence type="predicted"/>
<organism evidence="1 2">
    <name type="scientific">Clunio marinus</name>
    <dbReference type="NCBI Taxonomy" id="568069"/>
    <lineage>
        <taxon>Eukaryota</taxon>
        <taxon>Metazoa</taxon>
        <taxon>Ecdysozoa</taxon>
        <taxon>Arthropoda</taxon>
        <taxon>Hexapoda</taxon>
        <taxon>Insecta</taxon>
        <taxon>Pterygota</taxon>
        <taxon>Neoptera</taxon>
        <taxon>Endopterygota</taxon>
        <taxon>Diptera</taxon>
        <taxon>Nematocera</taxon>
        <taxon>Chironomoidea</taxon>
        <taxon>Chironomidae</taxon>
        <taxon>Clunio</taxon>
    </lineage>
</organism>
<evidence type="ECO:0000313" key="2">
    <source>
        <dbReference type="Proteomes" id="UP000183832"/>
    </source>
</evidence>
<sequence>MRTSTEKREVQALRHITEIPHRRVAEFSSEERKLIDEERNKSEQDTLWLSPDNNDWLVARKCGQA</sequence>
<gene>
    <name evidence="1" type="ORF">CLUMA_CG005268</name>
</gene>
<protein>
    <submittedName>
        <fullName evidence="1">CLUMA_CG005268, isoform A</fullName>
    </submittedName>
</protein>
<evidence type="ECO:0000313" key="1">
    <source>
        <dbReference type="EMBL" id="CRK91614.1"/>
    </source>
</evidence>
<keyword evidence="2" id="KW-1185">Reference proteome</keyword>
<name>A0A1J1HYJ9_9DIPT</name>
<dbReference type="Proteomes" id="UP000183832">
    <property type="component" value="Unassembled WGS sequence"/>
</dbReference>